<reference evidence="6 7" key="1">
    <citation type="submission" date="2022-02" db="EMBL/GenBank/DDBJ databases">
        <title>Description of Brenneria tiliae sp. nov. isolated from symptomatic Tilia x moltkei and Tilia x europaea trees in the UK.</title>
        <authorList>
            <person name="Kile H."/>
        </authorList>
    </citation>
    <scope>NUCLEOTIDE SEQUENCE [LARGE SCALE GENOMIC DNA]</scope>
    <source>
        <strain evidence="6 7">MC1SB4.1</strain>
    </source>
</reference>
<keyword evidence="2" id="KW-0805">Transcription regulation</keyword>
<dbReference type="PRINTS" id="PR00039">
    <property type="entry name" value="HTHLYSR"/>
</dbReference>
<comment type="similarity">
    <text evidence="1">Belongs to the LysR transcriptional regulatory family.</text>
</comment>
<dbReference type="InterPro" id="IPR036388">
    <property type="entry name" value="WH-like_DNA-bd_sf"/>
</dbReference>
<dbReference type="EMBL" id="JAKPBZ010000100">
    <property type="protein sequence ID" value="MCL2891400.1"/>
    <property type="molecule type" value="Genomic_DNA"/>
</dbReference>
<evidence type="ECO:0000256" key="1">
    <source>
        <dbReference type="ARBA" id="ARBA00009437"/>
    </source>
</evidence>
<evidence type="ECO:0000256" key="4">
    <source>
        <dbReference type="ARBA" id="ARBA00023163"/>
    </source>
</evidence>
<dbReference type="InterPro" id="IPR005119">
    <property type="entry name" value="LysR_subst-bd"/>
</dbReference>
<protein>
    <submittedName>
        <fullName evidence="6">LysR family transcriptional regulator</fullName>
    </submittedName>
</protein>
<dbReference type="Proteomes" id="UP001203069">
    <property type="component" value="Unassembled WGS sequence"/>
</dbReference>
<dbReference type="Gene3D" id="1.10.10.10">
    <property type="entry name" value="Winged helix-like DNA-binding domain superfamily/Winged helix DNA-binding domain"/>
    <property type="match status" value="1"/>
</dbReference>
<gene>
    <name evidence="6" type="ORF">MFP26_01535</name>
</gene>
<organism evidence="6 7">
    <name type="scientific">Brenneria tiliae</name>
    <dbReference type="NCBI Taxonomy" id="2914984"/>
    <lineage>
        <taxon>Bacteria</taxon>
        <taxon>Pseudomonadati</taxon>
        <taxon>Pseudomonadota</taxon>
        <taxon>Gammaproteobacteria</taxon>
        <taxon>Enterobacterales</taxon>
        <taxon>Pectobacteriaceae</taxon>
        <taxon>Brenneria</taxon>
    </lineage>
</organism>
<evidence type="ECO:0000259" key="5">
    <source>
        <dbReference type="PROSITE" id="PS50931"/>
    </source>
</evidence>
<keyword evidence="4" id="KW-0804">Transcription</keyword>
<dbReference type="SUPFAM" id="SSF53850">
    <property type="entry name" value="Periplasmic binding protein-like II"/>
    <property type="match status" value="1"/>
</dbReference>
<dbReference type="Gene3D" id="3.40.190.10">
    <property type="entry name" value="Periplasmic binding protein-like II"/>
    <property type="match status" value="2"/>
</dbReference>
<evidence type="ECO:0000256" key="2">
    <source>
        <dbReference type="ARBA" id="ARBA00023015"/>
    </source>
</evidence>
<dbReference type="PROSITE" id="PS50931">
    <property type="entry name" value="HTH_LYSR"/>
    <property type="match status" value="1"/>
</dbReference>
<dbReference type="PANTHER" id="PTHR30579">
    <property type="entry name" value="TRANSCRIPTIONAL REGULATOR"/>
    <property type="match status" value="1"/>
</dbReference>
<proteinExistence type="inferred from homology"/>
<dbReference type="RefSeq" id="WP_249243363.1">
    <property type="nucleotide sequence ID" value="NZ_JAKPBZ010000100.1"/>
</dbReference>
<dbReference type="PANTHER" id="PTHR30579:SF7">
    <property type="entry name" value="HTH-TYPE TRANSCRIPTIONAL REGULATOR LRHA-RELATED"/>
    <property type="match status" value="1"/>
</dbReference>
<dbReference type="SUPFAM" id="SSF46785">
    <property type="entry name" value="Winged helix' DNA-binding domain"/>
    <property type="match status" value="1"/>
</dbReference>
<comment type="caution">
    <text evidence="6">The sequence shown here is derived from an EMBL/GenBank/DDBJ whole genome shotgun (WGS) entry which is preliminary data.</text>
</comment>
<dbReference type="Pfam" id="PF03466">
    <property type="entry name" value="LysR_substrate"/>
    <property type="match status" value="1"/>
</dbReference>
<evidence type="ECO:0000313" key="7">
    <source>
        <dbReference type="Proteomes" id="UP001203069"/>
    </source>
</evidence>
<name>A0ABT0MNJ3_9GAMM</name>
<dbReference type="InterPro" id="IPR050176">
    <property type="entry name" value="LTTR"/>
</dbReference>
<dbReference type="Pfam" id="PF00126">
    <property type="entry name" value="HTH_1"/>
    <property type="match status" value="1"/>
</dbReference>
<sequence length="307" mass="34242">MATITTVGLGDRRVTLEHLRAFVSIAEDGGFQRASEKLYRTQSAVTQSLRKLEEILGCRLLERRQGHIVGLTADGQRLLPAAREILMHLDDTISTMKRPRLSGRIRLGVPDDFRIAELHAAISHCLSLNRNLRIEVVSALSERLLKLLANQDLDVVIYKHTIDNDGIGPHEVLWREPLHWVSHAPLAFHDVEEIALVSFPDGCAYRHVALQTLGNIGKPIFHAYESASYENIRRAISTGLGIGILPRSAIGRDHVILTPVEGFPELPEVKLSIKINSDGDMFEQFSNYLRQSAAFTLRESEPVSIAV</sequence>
<dbReference type="InterPro" id="IPR000847">
    <property type="entry name" value="LysR_HTH_N"/>
</dbReference>
<feature type="domain" description="HTH lysR-type" evidence="5">
    <location>
        <begin position="14"/>
        <end position="71"/>
    </location>
</feature>
<keyword evidence="7" id="KW-1185">Reference proteome</keyword>
<evidence type="ECO:0000256" key="3">
    <source>
        <dbReference type="ARBA" id="ARBA00023125"/>
    </source>
</evidence>
<evidence type="ECO:0000313" key="6">
    <source>
        <dbReference type="EMBL" id="MCL2891400.1"/>
    </source>
</evidence>
<accession>A0ABT0MNJ3</accession>
<keyword evidence="3" id="KW-0238">DNA-binding</keyword>
<dbReference type="InterPro" id="IPR036390">
    <property type="entry name" value="WH_DNA-bd_sf"/>
</dbReference>